<keyword evidence="3" id="KW-0808">Transferase</keyword>
<dbReference type="InterPro" id="IPR029063">
    <property type="entry name" value="SAM-dependent_MTases_sf"/>
</dbReference>
<protein>
    <submittedName>
        <fullName evidence="3">Methyltransferase domain-containing protein</fullName>
    </submittedName>
</protein>
<accession>A0A5Q0LA37</accession>
<evidence type="ECO:0000256" key="1">
    <source>
        <dbReference type="SAM" id="MobiDB-lite"/>
    </source>
</evidence>
<proteinExistence type="predicted"/>
<dbReference type="CDD" id="cd02440">
    <property type="entry name" value="AdoMet_MTases"/>
    <property type="match status" value="1"/>
</dbReference>
<dbReference type="GO" id="GO:0032259">
    <property type="term" value="P:methylation"/>
    <property type="evidence" value="ECO:0007669"/>
    <property type="project" value="UniProtKB-KW"/>
</dbReference>
<dbReference type="Proteomes" id="UP000326179">
    <property type="component" value="Chromosome"/>
</dbReference>
<evidence type="ECO:0000313" key="3">
    <source>
        <dbReference type="EMBL" id="QFZ73439.1"/>
    </source>
</evidence>
<dbReference type="KEGG" id="sfy:GFH48_09370"/>
<dbReference type="AlphaFoldDB" id="A0A5Q0LA37"/>
<dbReference type="Pfam" id="PF13649">
    <property type="entry name" value="Methyltransf_25"/>
    <property type="match status" value="1"/>
</dbReference>
<keyword evidence="4" id="KW-1185">Reference proteome</keyword>
<sequence length="305" mass="33036">MAHDHDHENTHRQDHGTTPRHAHDHTHMDFADMIPMLEQEAELFSPLYAEAAAWLRERRPDPGLIVDAGSGPGVISCLLADAFPAARVVAVDEVEPLLERARARAGRLGVGDRFGTVRADLADGLGDVEYPADLLWASRSLHHVGDQGAALAGFARALAPGGTLALLEGGLPPRYLPRDLGIGRPGLQSRIDAVHDEWFYRMRAELPGAVAEAEDWPALLTSAGLRHTETRTFLVDLPAPLSDEARGFVVTALTRLRDSLTGGLDPDDVATLGRLLDPEDKASVHHRTDVFVLTAHTVHVAVKPE</sequence>
<dbReference type="GO" id="GO:0008168">
    <property type="term" value="F:methyltransferase activity"/>
    <property type="evidence" value="ECO:0007669"/>
    <property type="project" value="UniProtKB-KW"/>
</dbReference>
<feature type="region of interest" description="Disordered" evidence="1">
    <location>
        <begin position="1"/>
        <end position="24"/>
    </location>
</feature>
<dbReference type="RefSeq" id="WP_153287801.1">
    <property type="nucleotide sequence ID" value="NZ_CP045643.1"/>
</dbReference>
<dbReference type="PANTHER" id="PTHR43591">
    <property type="entry name" value="METHYLTRANSFERASE"/>
    <property type="match status" value="1"/>
</dbReference>
<name>A0A5Q0LA37_9ACTN</name>
<gene>
    <name evidence="3" type="ORF">GFH48_09370</name>
</gene>
<reference evidence="3 4" key="1">
    <citation type="submission" date="2019-10" db="EMBL/GenBank/DDBJ databases">
        <title>A novel species.</title>
        <authorList>
            <person name="Gao J."/>
        </authorList>
    </citation>
    <scope>NUCLEOTIDE SEQUENCE [LARGE SCALE GENOMIC DNA]</scope>
    <source>
        <strain evidence="3 4">QMT-28</strain>
    </source>
</reference>
<dbReference type="EMBL" id="CP045643">
    <property type="protein sequence ID" value="QFZ73439.1"/>
    <property type="molecule type" value="Genomic_DNA"/>
</dbReference>
<organism evidence="3 4">
    <name type="scientific">Streptomyces fagopyri</name>
    <dbReference type="NCBI Taxonomy" id="2662397"/>
    <lineage>
        <taxon>Bacteria</taxon>
        <taxon>Bacillati</taxon>
        <taxon>Actinomycetota</taxon>
        <taxon>Actinomycetes</taxon>
        <taxon>Kitasatosporales</taxon>
        <taxon>Streptomycetaceae</taxon>
        <taxon>Streptomyces</taxon>
    </lineage>
</organism>
<dbReference type="PANTHER" id="PTHR43591:SF108">
    <property type="entry name" value="S-ADENOSYL-L-METHIONINE-DEPENDENT METHYLTRANSFERASE"/>
    <property type="match status" value="1"/>
</dbReference>
<evidence type="ECO:0000259" key="2">
    <source>
        <dbReference type="Pfam" id="PF13649"/>
    </source>
</evidence>
<dbReference type="SUPFAM" id="SSF53335">
    <property type="entry name" value="S-adenosyl-L-methionine-dependent methyltransferases"/>
    <property type="match status" value="1"/>
</dbReference>
<dbReference type="Gene3D" id="3.40.50.150">
    <property type="entry name" value="Vaccinia Virus protein VP39"/>
    <property type="match status" value="1"/>
</dbReference>
<keyword evidence="3" id="KW-0489">Methyltransferase</keyword>
<feature type="domain" description="Methyltransferase" evidence="2">
    <location>
        <begin position="65"/>
        <end position="162"/>
    </location>
</feature>
<evidence type="ECO:0000313" key="4">
    <source>
        <dbReference type="Proteomes" id="UP000326179"/>
    </source>
</evidence>
<dbReference type="InterPro" id="IPR041698">
    <property type="entry name" value="Methyltransf_25"/>
</dbReference>
<feature type="compositionally biased region" description="Basic and acidic residues" evidence="1">
    <location>
        <begin position="1"/>
        <end position="17"/>
    </location>
</feature>